<keyword evidence="3" id="KW-0949">S-adenosyl-L-methionine</keyword>
<organism evidence="5 6">
    <name type="scientific">Nakamurella leprariae</name>
    <dbReference type="NCBI Taxonomy" id="2803911"/>
    <lineage>
        <taxon>Bacteria</taxon>
        <taxon>Bacillati</taxon>
        <taxon>Actinomycetota</taxon>
        <taxon>Actinomycetes</taxon>
        <taxon>Nakamurellales</taxon>
        <taxon>Nakamurellaceae</taxon>
        <taxon>Nakamurella</taxon>
    </lineage>
</organism>
<keyword evidence="1" id="KW-0489">Methyltransferase</keyword>
<dbReference type="Pfam" id="PF13649">
    <property type="entry name" value="Methyltransf_25"/>
    <property type="match status" value="1"/>
</dbReference>
<reference evidence="5" key="1">
    <citation type="submission" date="2021-01" db="EMBL/GenBank/DDBJ databases">
        <title>YIM 132084 draft genome.</title>
        <authorList>
            <person name="An D."/>
        </authorList>
    </citation>
    <scope>NUCLEOTIDE SEQUENCE</scope>
    <source>
        <strain evidence="5">YIM 132084</strain>
    </source>
</reference>
<keyword evidence="2" id="KW-0808">Transferase</keyword>
<evidence type="ECO:0000256" key="2">
    <source>
        <dbReference type="ARBA" id="ARBA00022679"/>
    </source>
</evidence>
<dbReference type="AlphaFoldDB" id="A0A938YEJ7"/>
<dbReference type="CDD" id="cd02440">
    <property type="entry name" value="AdoMet_MTases"/>
    <property type="match status" value="1"/>
</dbReference>
<sequence>MVAAPAPLDIPARLRAAGCVFAEDEAAVLWASAQDAEHLESLLTRRLTGEPLEQVVGWAEFSGLRIRVGPGVFVPRRRTEWLVVQALAGLRETPGRPAVLDLCCGSGAVSAALAAASGSRPIEMVAVDCDPTAVACATHNAPTATVLVGDLYAPLPVAWRGRFDIITANAPYVPTDELVDLPSEARLHEPPTALDGGRDGLDVQRRIVAGALEWLAPSGRLLIETGRHQADRTAGLFRAAGLTATVSTDDEIAATVVIGSRPPAPAPARDHRP</sequence>
<feature type="domain" description="Methyltransferase" evidence="4">
    <location>
        <begin position="99"/>
        <end position="181"/>
    </location>
</feature>
<evidence type="ECO:0000313" key="5">
    <source>
        <dbReference type="EMBL" id="MBM9466323.1"/>
    </source>
</evidence>
<name>A0A938YEJ7_9ACTN</name>
<accession>A0A938YEJ7</accession>
<evidence type="ECO:0000256" key="3">
    <source>
        <dbReference type="ARBA" id="ARBA00022691"/>
    </source>
</evidence>
<evidence type="ECO:0000313" key="6">
    <source>
        <dbReference type="Proteomes" id="UP000663792"/>
    </source>
</evidence>
<dbReference type="NCBIfam" id="TIGR03704">
    <property type="entry name" value="PrmC_rel_meth"/>
    <property type="match status" value="1"/>
</dbReference>
<protein>
    <recommendedName>
        <fullName evidence="4">Methyltransferase domain-containing protein</fullName>
    </recommendedName>
</protein>
<dbReference type="EMBL" id="JAERWK010000005">
    <property type="protein sequence ID" value="MBM9466323.1"/>
    <property type="molecule type" value="Genomic_DNA"/>
</dbReference>
<gene>
    <name evidence="5" type="ORF">JL106_03395</name>
</gene>
<comment type="caution">
    <text evidence="5">The sequence shown here is derived from an EMBL/GenBank/DDBJ whole genome shotgun (WGS) entry which is preliminary data.</text>
</comment>
<dbReference type="PANTHER" id="PTHR18895:SF74">
    <property type="entry name" value="MTRF1L RELEASE FACTOR GLUTAMINE METHYLTRANSFERASE"/>
    <property type="match status" value="1"/>
</dbReference>
<dbReference type="SUPFAM" id="SSF53335">
    <property type="entry name" value="S-adenosyl-L-methionine-dependent methyltransferases"/>
    <property type="match status" value="1"/>
</dbReference>
<dbReference type="GO" id="GO:0032259">
    <property type="term" value="P:methylation"/>
    <property type="evidence" value="ECO:0007669"/>
    <property type="project" value="UniProtKB-KW"/>
</dbReference>
<dbReference type="Gene3D" id="1.10.8.10">
    <property type="entry name" value="DNA helicase RuvA subunit, C-terminal domain"/>
    <property type="match status" value="1"/>
</dbReference>
<evidence type="ECO:0000256" key="1">
    <source>
        <dbReference type="ARBA" id="ARBA00022603"/>
    </source>
</evidence>
<dbReference type="RefSeq" id="WP_205259273.1">
    <property type="nucleotide sequence ID" value="NZ_JAERWK010000005.1"/>
</dbReference>
<dbReference type="InterPro" id="IPR029063">
    <property type="entry name" value="SAM-dependent_MTases_sf"/>
</dbReference>
<dbReference type="Proteomes" id="UP000663792">
    <property type="component" value="Unassembled WGS sequence"/>
</dbReference>
<evidence type="ECO:0000259" key="4">
    <source>
        <dbReference type="Pfam" id="PF13649"/>
    </source>
</evidence>
<dbReference type="GO" id="GO:0008276">
    <property type="term" value="F:protein methyltransferase activity"/>
    <property type="evidence" value="ECO:0007669"/>
    <property type="project" value="InterPro"/>
</dbReference>
<proteinExistence type="predicted"/>
<dbReference type="PANTHER" id="PTHR18895">
    <property type="entry name" value="HEMK METHYLTRANSFERASE"/>
    <property type="match status" value="1"/>
</dbReference>
<dbReference type="NCBIfam" id="TIGR00536">
    <property type="entry name" value="hemK_fam"/>
    <property type="match status" value="1"/>
</dbReference>
<keyword evidence="6" id="KW-1185">Reference proteome</keyword>
<dbReference type="InterPro" id="IPR004556">
    <property type="entry name" value="HemK-like"/>
</dbReference>
<dbReference type="InterPro" id="IPR022446">
    <property type="entry name" value="MeTrfrase_put"/>
</dbReference>
<dbReference type="Gene3D" id="3.40.50.150">
    <property type="entry name" value="Vaccinia Virus protein VP39"/>
    <property type="match status" value="1"/>
</dbReference>
<dbReference type="InterPro" id="IPR050320">
    <property type="entry name" value="N5-glutamine_MTase"/>
</dbReference>
<dbReference type="InterPro" id="IPR041698">
    <property type="entry name" value="Methyltransf_25"/>
</dbReference>